<accession>A0ABQ5IT57</accession>
<comment type="caution">
    <text evidence="1">The sequence shown here is derived from an EMBL/GenBank/DDBJ whole genome shotgun (WGS) entry which is preliminary data.</text>
</comment>
<evidence type="ECO:0000313" key="2">
    <source>
        <dbReference type="Proteomes" id="UP001151760"/>
    </source>
</evidence>
<name>A0ABQ5IT57_9ASTR</name>
<protein>
    <submittedName>
        <fullName evidence="1">Uncharacterized protein</fullName>
    </submittedName>
</protein>
<dbReference type="Proteomes" id="UP001151760">
    <property type="component" value="Unassembled WGS sequence"/>
</dbReference>
<dbReference type="EMBL" id="BQNB010021055">
    <property type="protein sequence ID" value="GJU02388.1"/>
    <property type="molecule type" value="Genomic_DNA"/>
</dbReference>
<proteinExistence type="predicted"/>
<keyword evidence="2" id="KW-1185">Reference proteome</keyword>
<evidence type="ECO:0000313" key="1">
    <source>
        <dbReference type="EMBL" id="GJU02388.1"/>
    </source>
</evidence>
<reference evidence="1" key="2">
    <citation type="submission" date="2022-01" db="EMBL/GenBank/DDBJ databases">
        <authorList>
            <person name="Yamashiro T."/>
            <person name="Shiraishi A."/>
            <person name="Satake H."/>
            <person name="Nakayama K."/>
        </authorList>
    </citation>
    <scope>NUCLEOTIDE SEQUENCE</scope>
</reference>
<sequence length="104" mass="11792">MATYDGLVDQAIQKKEEEAIAEKRNKRLGDRDLGRFHLLRLLLNELMRLLSNSVDDNLRVMTILPTGEGIDYVECINPDDELVSLGGVEIVDPEVGRIDDMTFF</sequence>
<gene>
    <name evidence="1" type="ORF">Tco_1112726</name>
</gene>
<organism evidence="1 2">
    <name type="scientific">Tanacetum coccineum</name>
    <dbReference type="NCBI Taxonomy" id="301880"/>
    <lineage>
        <taxon>Eukaryota</taxon>
        <taxon>Viridiplantae</taxon>
        <taxon>Streptophyta</taxon>
        <taxon>Embryophyta</taxon>
        <taxon>Tracheophyta</taxon>
        <taxon>Spermatophyta</taxon>
        <taxon>Magnoliopsida</taxon>
        <taxon>eudicotyledons</taxon>
        <taxon>Gunneridae</taxon>
        <taxon>Pentapetalae</taxon>
        <taxon>asterids</taxon>
        <taxon>campanulids</taxon>
        <taxon>Asterales</taxon>
        <taxon>Asteraceae</taxon>
        <taxon>Asteroideae</taxon>
        <taxon>Anthemideae</taxon>
        <taxon>Anthemidinae</taxon>
        <taxon>Tanacetum</taxon>
    </lineage>
</organism>
<reference evidence="1" key="1">
    <citation type="journal article" date="2022" name="Int. J. Mol. Sci.">
        <title>Draft Genome of Tanacetum Coccineum: Genomic Comparison of Closely Related Tanacetum-Family Plants.</title>
        <authorList>
            <person name="Yamashiro T."/>
            <person name="Shiraishi A."/>
            <person name="Nakayama K."/>
            <person name="Satake H."/>
        </authorList>
    </citation>
    <scope>NUCLEOTIDE SEQUENCE</scope>
</reference>